<protein>
    <submittedName>
        <fullName evidence="8">Oxidoreductase</fullName>
    </submittedName>
</protein>
<dbReference type="InterPro" id="IPR023210">
    <property type="entry name" value="NADP_OxRdtase_dom"/>
</dbReference>
<dbReference type="SUPFAM" id="SSF51430">
    <property type="entry name" value="NAD(P)-linked oxidoreductase"/>
    <property type="match status" value="1"/>
</dbReference>
<dbReference type="PANTHER" id="PTHR43827">
    <property type="entry name" value="2,5-DIKETO-D-GLUCONIC ACID REDUCTASE"/>
    <property type="match status" value="1"/>
</dbReference>
<evidence type="ECO:0000256" key="5">
    <source>
        <dbReference type="PIRSR" id="PIRSR000097-2"/>
    </source>
</evidence>
<dbReference type="PRINTS" id="PR00069">
    <property type="entry name" value="ALDKETRDTASE"/>
</dbReference>
<dbReference type="Pfam" id="PF00248">
    <property type="entry name" value="Aldo_ket_red"/>
    <property type="match status" value="1"/>
</dbReference>
<dbReference type="AlphaFoldDB" id="A0A255GQ29"/>
<keyword evidence="2" id="KW-0521">NADP</keyword>
<evidence type="ECO:0000256" key="3">
    <source>
        <dbReference type="ARBA" id="ARBA00023002"/>
    </source>
</evidence>
<dbReference type="InterPro" id="IPR020471">
    <property type="entry name" value="AKR"/>
</dbReference>
<dbReference type="EMBL" id="NMVO01000001">
    <property type="protein sequence ID" value="OYO17937.1"/>
    <property type="molecule type" value="Genomic_DNA"/>
</dbReference>
<evidence type="ECO:0000313" key="9">
    <source>
        <dbReference type="Proteomes" id="UP000215896"/>
    </source>
</evidence>
<dbReference type="Gene3D" id="3.20.20.100">
    <property type="entry name" value="NADP-dependent oxidoreductase domain"/>
    <property type="match status" value="1"/>
</dbReference>
<dbReference type="PANTHER" id="PTHR43827:SF3">
    <property type="entry name" value="NADP-DEPENDENT OXIDOREDUCTASE DOMAIN-CONTAINING PROTEIN"/>
    <property type="match status" value="1"/>
</dbReference>
<evidence type="ECO:0000313" key="8">
    <source>
        <dbReference type="EMBL" id="OYO17937.1"/>
    </source>
</evidence>
<evidence type="ECO:0000256" key="4">
    <source>
        <dbReference type="PIRSR" id="PIRSR000097-1"/>
    </source>
</evidence>
<keyword evidence="3" id="KW-0560">Oxidoreductase</keyword>
<dbReference type="PIRSF" id="PIRSF000097">
    <property type="entry name" value="AKR"/>
    <property type="match status" value="1"/>
</dbReference>
<keyword evidence="9" id="KW-1185">Reference proteome</keyword>
<comment type="similarity">
    <text evidence="1">Belongs to the aldo/keto reductase family.</text>
</comment>
<dbReference type="GO" id="GO:0016616">
    <property type="term" value="F:oxidoreductase activity, acting on the CH-OH group of donors, NAD or NADP as acceptor"/>
    <property type="evidence" value="ECO:0007669"/>
    <property type="project" value="UniProtKB-ARBA"/>
</dbReference>
<gene>
    <name evidence="8" type="ORF">CGZ94_01605</name>
</gene>
<evidence type="ECO:0000256" key="1">
    <source>
        <dbReference type="ARBA" id="ARBA00007905"/>
    </source>
</evidence>
<organism evidence="8 9">
    <name type="scientific">Enemella evansiae</name>
    <dbReference type="NCBI Taxonomy" id="2016499"/>
    <lineage>
        <taxon>Bacteria</taxon>
        <taxon>Bacillati</taxon>
        <taxon>Actinomycetota</taxon>
        <taxon>Actinomycetes</taxon>
        <taxon>Propionibacteriales</taxon>
        <taxon>Propionibacteriaceae</taxon>
        <taxon>Enemella</taxon>
    </lineage>
</organism>
<feature type="domain" description="NADP-dependent oxidoreductase" evidence="7">
    <location>
        <begin position="18"/>
        <end position="259"/>
    </location>
</feature>
<evidence type="ECO:0000256" key="2">
    <source>
        <dbReference type="ARBA" id="ARBA00022857"/>
    </source>
</evidence>
<accession>A0A255GQ29</accession>
<comment type="caution">
    <text evidence="8">The sequence shown here is derived from an EMBL/GenBank/DDBJ whole genome shotgun (WGS) entry which is preliminary data.</text>
</comment>
<dbReference type="InterPro" id="IPR036812">
    <property type="entry name" value="NAD(P)_OxRdtase_dom_sf"/>
</dbReference>
<feature type="active site" description="Proton donor" evidence="4">
    <location>
        <position position="51"/>
    </location>
</feature>
<dbReference type="OrthoDB" id="9804790at2"/>
<proteinExistence type="inferred from homology"/>
<sequence length="275" mass="30580">MTNVPTITLNDGHTIPQLGFGVWQVSTEDIVPAVRKALEVGYRHIDTAAIYGNEEGVGQAIKESGIPRDQLFVTTKLWNDRHGDVRAAITESLSKLGLDYLDLYLTHWPVPQQNKYLDAWLAMEEAQRDGLTRSIGVSNHQREHLELILDKGTVTPAVNQIEVHPTLTQDAMVDFDKSKGIVTEAWSPLGQAKDLENPVITELAQQLGRTPAQVILRWHLQRGLVVFPKSVTPKRIEENFDVFGFELDDAAMQKIAGLDDSNRIGPDPDTFNVGA</sequence>
<dbReference type="Proteomes" id="UP000215896">
    <property type="component" value="Unassembled WGS sequence"/>
</dbReference>
<dbReference type="RefSeq" id="WP_094404710.1">
    <property type="nucleotide sequence ID" value="NZ_NMVO01000001.1"/>
</dbReference>
<name>A0A255GQ29_9ACTN</name>
<evidence type="ECO:0000259" key="7">
    <source>
        <dbReference type="Pfam" id="PF00248"/>
    </source>
</evidence>
<feature type="binding site" evidence="5">
    <location>
        <position position="107"/>
    </location>
    <ligand>
        <name>substrate</name>
    </ligand>
</feature>
<dbReference type="InterPro" id="IPR018170">
    <property type="entry name" value="Aldo/ket_reductase_CS"/>
</dbReference>
<dbReference type="FunFam" id="3.20.20.100:FF:000002">
    <property type="entry name" value="2,5-diketo-D-gluconic acid reductase A"/>
    <property type="match status" value="1"/>
</dbReference>
<feature type="site" description="Lowers pKa of active site Tyr" evidence="6">
    <location>
        <position position="76"/>
    </location>
</feature>
<dbReference type="PROSITE" id="PS00798">
    <property type="entry name" value="ALDOKETO_REDUCTASE_1"/>
    <property type="match status" value="1"/>
</dbReference>
<accession>A0A4R6LR59</accession>
<evidence type="ECO:0000256" key="6">
    <source>
        <dbReference type="PIRSR" id="PIRSR000097-3"/>
    </source>
</evidence>
<reference evidence="8 9" key="1">
    <citation type="submission" date="2017-07" db="EMBL/GenBank/DDBJ databases">
        <title>Draft whole genome sequences of clinical Proprionibacteriaceae strains.</title>
        <authorList>
            <person name="Bernier A.-M."/>
            <person name="Bernard K."/>
            <person name="Domingo M.-C."/>
        </authorList>
    </citation>
    <scope>NUCLEOTIDE SEQUENCE [LARGE SCALE GENOMIC DNA]</scope>
    <source>
        <strain evidence="8 9">NML 030167</strain>
    </source>
</reference>